<dbReference type="InterPro" id="IPR004113">
    <property type="entry name" value="FAD-bd_oxidored_4_C"/>
</dbReference>
<evidence type="ECO:0000256" key="2">
    <source>
        <dbReference type="ARBA" id="ARBA00022630"/>
    </source>
</evidence>
<gene>
    <name evidence="6" type="ORF">KK137_11190</name>
</gene>
<dbReference type="EMBL" id="JAHFVK010000002">
    <property type="protein sequence ID" value="MBT2134898.1"/>
    <property type="molecule type" value="Genomic_DNA"/>
</dbReference>
<organism evidence="6 7">
    <name type="scientific">Croceibacterium selenioxidans</name>
    <dbReference type="NCBI Taxonomy" id="2838833"/>
    <lineage>
        <taxon>Bacteria</taxon>
        <taxon>Pseudomonadati</taxon>
        <taxon>Pseudomonadota</taxon>
        <taxon>Alphaproteobacteria</taxon>
        <taxon>Sphingomonadales</taxon>
        <taxon>Erythrobacteraceae</taxon>
        <taxon>Croceibacterium</taxon>
    </lineage>
</organism>
<dbReference type="Pfam" id="PF01565">
    <property type="entry name" value="FAD_binding_4"/>
    <property type="match status" value="1"/>
</dbReference>
<dbReference type="Pfam" id="PF02913">
    <property type="entry name" value="FAD-oxidase_C"/>
    <property type="match status" value="1"/>
</dbReference>
<dbReference type="PROSITE" id="PS51387">
    <property type="entry name" value="FAD_PCMH"/>
    <property type="match status" value="1"/>
</dbReference>
<keyword evidence="2" id="KW-0285">Flavoprotein</keyword>
<dbReference type="RefSeq" id="WP_214536505.1">
    <property type="nucleotide sequence ID" value="NZ_JAHFVK010000002.1"/>
</dbReference>
<dbReference type="InterPro" id="IPR016166">
    <property type="entry name" value="FAD-bd_PCMH"/>
</dbReference>
<accession>A0ABS5W573</accession>
<proteinExistence type="predicted"/>
<keyword evidence="7" id="KW-1185">Reference proteome</keyword>
<keyword evidence="3" id="KW-0274">FAD</keyword>
<dbReference type="InterPro" id="IPR016170">
    <property type="entry name" value="Cytok_DH_C_sf"/>
</dbReference>
<evidence type="ECO:0000313" key="6">
    <source>
        <dbReference type="EMBL" id="MBT2134898.1"/>
    </source>
</evidence>
<dbReference type="SUPFAM" id="SSF55103">
    <property type="entry name" value="FAD-linked oxidases, C-terminal domain"/>
    <property type="match status" value="1"/>
</dbReference>
<dbReference type="Gene3D" id="3.40.462.10">
    <property type="entry name" value="FAD-linked oxidases, C-terminal domain"/>
    <property type="match status" value="1"/>
</dbReference>
<sequence length="521" mass="56601">MDELTLPPGSLAGAIRAMRDAIGADNVLTDPASMADHGDPFAPPGEWYRPGAVLLPGSVEEVQAVLRIANEHGTPVWTSSQGRNKGYGGGAPRVSGSFALSLRRMNKVLAVDEDNCWALIEPGVRFFDLYDHLRAIGSKLWMSVPDLGAGSVIGNALDHGVGYTPLGDHFGNHCGMEVVLADGEVLRTGMGGMSNPHAWQVFPHGCGPTPDGLFTQSNYGVVTKMGVWLMPPPQVYMPGWLTLDSEEQFGPFLEALRPLMIDGTIPNQPMIINAVCAASAFWGREEWYTGNDPIPEEVIDRIAQTPGFGRWVMRFALYGDEPVVEHNRAKVDAALGSIPGCNITYSKYDGSALPDFENPHERVQAGIPSMALDRMTRWYGGEQGGHIGFSCAMPITGNDGTTIRDMVREQLNADGLDYSGVFIVSKRHMIHVGLVVFDTENEPQARAAYAACKALVGPAAKLGYGEYRSHVDFMDLVADQYDFNNHVQRRFAETIKDALDPNGILSPGKQGIWPAAYRTGR</sequence>
<dbReference type="InterPro" id="IPR006094">
    <property type="entry name" value="Oxid_FAD_bind_N"/>
</dbReference>
<dbReference type="PANTHER" id="PTHR11748:SF114">
    <property type="entry name" value="ARYL-ALCOHOL OXIDASE VANILLYL-ALCOHOL OXIDASE (AFU_ORTHOLOGUE AFUA_3G09500)-RELATED"/>
    <property type="match status" value="1"/>
</dbReference>
<dbReference type="Proteomes" id="UP000811255">
    <property type="component" value="Unassembled WGS sequence"/>
</dbReference>
<dbReference type="InterPro" id="IPR016169">
    <property type="entry name" value="FAD-bd_PCMH_sub2"/>
</dbReference>
<dbReference type="PANTHER" id="PTHR11748">
    <property type="entry name" value="D-LACTATE DEHYDROGENASE"/>
    <property type="match status" value="1"/>
</dbReference>
<evidence type="ECO:0000256" key="3">
    <source>
        <dbReference type="ARBA" id="ARBA00022827"/>
    </source>
</evidence>
<protein>
    <submittedName>
        <fullName evidence="6">FAD-binding oxidoreductase</fullName>
    </submittedName>
</protein>
<dbReference type="SUPFAM" id="SSF56176">
    <property type="entry name" value="FAD-binding/transporter-associated domain-like"/>
    <property type="match status" value="1"/>
</dbReference>
<evidence type="ECO:0000313" key="7">
    <source>
        <dbReference type="Proteomes" id="UP000811255"/>
    </source>
</evidence>
<dbReference type="InterPro" id="IPR016164">
    <property type="entry name" value="FAD-linked_Oxase-like_C"/>
</dbReference>
<dbReference type="Gene3D" id="3.30.43.10">
    <property type="entry name" value="Uridine Diphospho-n-acetylenolpyruvylglucosamine Reductase, domain 2"/>
    <property type="match status" value="1"/>
</dbReference>
<evidence type="ECO:0000256" key="4">
    <source>
        <dbReference type="ARBA" id="ARBA00023002"/>
    </source>
</evidence>
<keyword evidence="4" id="KW-0560">Oxidoreductase</keyword>
<evidence type="ECO:0000256" key="1">
    <source>
        <dbReference type="ARBA" id="ARBA00001974"/>
    </source>
</evidence>
<feature type="domain" description="FAD-binding PCMH-type" evidence="5">
    <location>
        <begin position="40"/>
        <end position="232"/>
    </location>
</feature>
<dbReference type="Gene3D" id="3.30.465.10">
    <property type="match status" value="1"/>
</dbReference>
<reference evidence="6 7" key="1">
    <citation type="submission" date="2021-05" db="EMBL/GenBank/DDBJ databases">
        <title>Croceibacterium sp. LX-88 genome sequence.</title>
        <authorList>
            <person name="Luo X."/>
        </authorList>
    </citation>
    <scope>NUCLEOTIDE SEQUENCE [LARGE SCALE GENOMIC DNA]</scope>
    <source>
        <strain evidence="6 7">LX-88</strain>
    </source>
</reference>
<dbReference type="Gene3D" id="1.10.45.10">
    <property type="entry name" value="Vanillyl-alcohol Oxidase, Chain A, domain 4"/>
    <property type="match status" value="1"/>
</dbReference>
<evidence type="ECO:0000259" key="5">
    <source>
        <dbReference type="PROSITE" id="PS51387"/>
    </source>
</evidence>
<dbReference type="InterPro" id="IPR016171">
    <property type="entry name" value="Vanillyl_alc_oxidase_C-sub2"/>
</dbReference>
<dbReference type="InterPro" id="IPR016167">
    <property type="entry name" value="FAD-bd_PCMH_sub1"/>
</dbReference>
<comment type="cofactor">
    <cofactor evidence="1">
        <name>FAD</name>
        <dbReference type="ChEBI" id="CHEBI:57692"/>
    </cofactor>
</comment>
<comment type="caution">
    <text evidence="6">The sequence shown here is derived from an EMBL/GenBank/DDBJ whole genome shotgun (WGS) entry which is preliminary data.</text>
</comment>
<name>A0ABS5W573_9SPHN</name>
<dbReference type="InterPro" id="IPR036318">
    <property type="entry name" value="FAD-bd_PCMH-like_sf"/>
</dbReference>